<comment type="pathway">
    <text evidence="1">Pyrimidine metabolism; UMP biosynthesis via de novo pathway.</text>
</comment>
<evidence type="ECO:0000256" key="2">
    <source>
        <dbReference type="ARBA" id="ARBA00022975"/>
    </source>
</evidence>
<keyword evidence="5" id="KW-1185">Reference proteome</keyword>
<sequence length="233" mass="26228">MRSHFQQVNQSLFHVSLLHLCGISIFSYAVGDAWRRLCLSWFPFWRKNQDSRVAYIFDVSRFPPSTEYSKCNRLLSAHSFSYTLIEDISNSSPLEHTIISKSGGGQLDLLIFDTSFKILSLTVTVDMITQTHLRFPHILETVKRLCAKRGGRSEQNCTSLLVTLLQETTLVHSDFVIGFISVNPACVLEIGDVYLPMIHARPAVQMLKGGDTLGQQYNTPHSESLAPSLNIHS</sequence>
<reference evidence="4 5" key="1">
    <citation type="journal article" date="2014" name="Genome Biol.">
        <title>Transcriptome and methylome profiling reveals relics of genome dominance in the mesopolyploid Brassica oleracea.</title>
        <authorList>
            <person name="Parkin I.A."/>
            <person name="Koh C."/>
            <person name="Tang H."/>
            <person name="Robinson S.J."/>
            <person name="Kagale S."/>
            <person name="Clarke W.E."/>
            <person name="Town C.D."/>
            <person name="Nixon J."/>
            <person name="Krishnakumar V."/>
            <person name="Bidwell S.L."/>
            <person name="Denoeud F."/>
            <person name="Belcram H."/>
            <person name="Links M.G."/>
            <person name="Just J."/>
            <person name="Clarke C."/>
            <person name="Bender T."/>
            <person name="Huebert T."/>
            <person name="Mason A.S."/>
            <person name="Pires J.C."/>
            <person name="Barker G."/>
            <person name="Moore J."/>
            <person name="Walley P.G."/>
            <person name="Manoli S."/>
            <person name="Batley J."/>
            <person name="Edwards D."/>
            <person name="Nelson M.N."/>
            <person name="Wang X."/>
            <person name="Paterson A.H."/>
            <person name="King G."/>
            <person name="Bancroft I."/>
            <person name="Chalhoub B."/>
            <person name="Sharpe A.G."/>
        </authorList>
    </citation>
    <scope>NUCLEOTIDE SEQUENCE</scope>
    <source>
        <strain evidence="4 5">cv. TO1000</strain>
    </source>
</reference>
<dbReference type="GO" id="GO:0006222">
    <property type="term" value="P:UMP biosynthetic process"/>
    <property type="evidence" value="ECO:0007669"/>
    <property type="project" value="TreeGrafter"/>
</dbReference>
<dbReference type="HOGENOM" id="CLU_1191325_0_0_1"/>
<feature type="transmembrane region" description="Helical" evidence="3">
    <location>
        <begin position="12"/>
        <end position="30"/>
    </location>
</feature>
<keyword evidence="3" id="KW-0472">Membrane</keyword>
<protein>
    <submittedName>
        <fullName evidence="4">Uncharacterized protein</fullName>
    </submittedName>
</protein>
<evidence type="ECO:0000256" key="1">
    <source>
        <dbReference type="ARBA" id="ARBA00004725"/>
    </source>
</evidence>
<dbReference type="STRING" id="109376.A0A0D3CTG4"/>
<dbReference type="GO" id="GO:0004590">
    <property type="term" value="F:orotidine-5'-phosphate decarboxylase activity"/>
    <property type="evidence" value="ECO:0007669"/>
    <property type="project" value="TreeGrafter"/>
</dbReference>
<dbReference type="GO" id="GO:0019856">
    <property type="term" value="P:pyrimidine nucleobase biosynthetic process"/>
    <property type="evidence" value="ECO:0007669"/>
    <property type="project" value="TreeGrafter"/>
</dbReference>
<dbReference type="PANTHER" id="PTHR19278">
    <property type="entry name" value="OROTATE PHOSPHORIBOSYLTRANSFERASE"/>
    <property type="match status" value="1"/>
</dbReference>
<organism evidence="4 5">
    <name type="scientific">Brassica oleracea var. oleracea</name>
    <dbReference type="NCBI Taxonomy" id="109376"/>
    <lineage>
        <taxon>Eukaryota</taxon>
        <taxon>Viridiplantae</taxon>
        <taxon>Streptophyta</taxon>
        <taxon>Embryophyta</taxon>
        <taxon>Tracheophyta</taxon>
        <taxon>Spermatophyta</taxon>
        <taxon>Magnoliopsida</taxon>
        <taxon>eudicotyledons</taxon>
        <taxon>Gunneridae</taxon>
        <taxon>Pentapetalae</taxon>
        <taxon>rosids</taxon>
        <taxon>malvids</taxon>
        <taxon>Brassicales</taxon>
        <taxon>Brassicaceae</taxon>
        <taxon>Brassiceae</taxon>
        <taxon>Brassica</taxon>
    </lineage>
</organism>
<evidence type="ECO:0000313" key="5">
    <source>
        <dbReference type="Proteomes" id="UP000032141"/>
    </source>
</evidence>
<keyword evidence="2" id="KW-0665">Pyrimidine biosynthesis</keyword>
<dbReference type="Proteomes" id="UP000032141">
    <property type="component" value="Chromosome C6"/>
</dbReference>
<evidence type="ECO:0000256" key="3">
    <source>
        <dbReference type="SAM" id="Phobius"/>
    </source>
</evidence>
<keyword evidence="3" id="KW-0812">Transmembrane</keyword>
<keyword evidence="3" id="KW-1133">Transmembrane helix</keyword>
<reference evidence="4" key="2">
    <citation type="submission" date="2015-03" db="UniProtKB">
        <authorList>
            <consortium name="EnsemblPlants"/>
        </authorList>
    </citation>
    <scope>IDENTIFICATION</scope>
</reference>
<evidence type="ECO:0000313" key="4">
    <source>
        <dbReference type="EnsemblPlants" id="Bo6g066860.1"/>
    </source>
</evidence>
<dbReference type="EnsemblPlants" id="Bo6g066860.1">
    <property type="protein sequence ID" value="Bo6g066860.1"/>
    <property type="gene ID" value="Bo6g066860"/>
</dbReference>
<dbReference type="GO" id="GO:0004588">
    <property type="term" value="F:orotate phosphoribosyltransferase activity"/>
    <property type="evidence" value="ECO:0007669"/>
    <property type="project" value="TreeGrafter"/>
</dbReference>
<dbReference type="Gramene" id="Bo6g066860.1">
    <property type="protein sequence ID" value="Bo6g066860.1"/>
    <property type="gene ID" value="Bo6g066860"/>
</dbReference>
<dbReference type="PANTHER" id="PTHR19278:SF9">
    <property type="entry name" value="URIDINE 5'-MONOPHOSPHATE SYNTHASE"/>
    <property type="match status" value="1"/>
</dbReference>
<proteinExistence type="predicted"/>
<dbReference type="AlphaFoldDB" id="A0A0D3CTG4"/>
<name>A0A0D3CTG4_BRAOL</name>
<accession>A0A0D3CTG4</accession>